<evidence type="ECO:0000313" key="4">
    <source>
        <dbReference type="Proteomes" id="UP000295361"/>
    </source>
</evidence>
<proteinExistence type="predicted"/>
<name>A0A4R6QHM2_9BURK</name>
<dbReference type="RefSeq" id="WP_133703448.1">
    <property type="nucleotide sequence ID" value="NZ_SNXS01000011.1"/>
</dbReference>
<dbReference type="InParanoid" id="A0A4R6QHM2"/>
<dbReference type="PROSITE" id="PS51257">
    <property type="entry name" value="PROKAR_LIPOPROTEIN"/>
    <property type="match status" value="1"/>
</dbReference>
<evidence type="ECO:0000256" key="2">
    <source>
        <dbReference type="SAM" id="SignalP"/>
    </source>
</evidence>
<dbReference type="EMBL" id="SNXS01000011">
    <property type="protein sequence ID" value="TDP61595.1"/>
    <property type="molecule type" value="Genomic_DNA"/>
</dbReference>
<dbReference type="InterPro" id="IPR037873">
    <property type="entry name" value="BamE-like"/>
</dbReference>
<evidence type="ECO:0000313" key="3">
    <source>
        <dbReference type="EMBL" id="TDP61595.1"/>
    </source>
</evidence>
<gene>
    <name evidence="3" type="ORF">DES47_11112</name>
</gene>
<feature type="chain" id="PRO_5020909507" evidence="2">
    <location>
        <begin position="22"/>
        <end position="168"/>
    </location>
</feature>
<keyword evidence="1 2" id="KW-0732">Signal</keyword>
<dbReference type="Proteomes" id="UP000295361">
    <property type="component" value="Unassembled WGS sequence"/>
</dbReference>
<keyword evidence="4" id="KW-1185">Reference proteome</keyword>
<comment type="caution">
    <text evidence="3">The sequence shown here is derived from an EMBL/GenBank/DDBJ whole genome shotgun (WGS) entry which is preliminary data.</text>
</comment>
<protein>
    <submittedName>
        <fullName evidence="3">Beta-barrel assembly machine subunit BamE</fullName>
    </submittedName>
</protein>
<dbReference type="AlphaFoldDB" id="A0A4R6QHM2"/>
<feature type="signal peptide" evidence="2">
    <location>
        <begin position="1"/>
        <end position="21"/>
    </location>
</feature>
<accession>A0A4R6QHM2</accession>
<reference evidence="3 4" key="1">
    <citation type="submission" date="2019-03" db="EMBL/GenBank/DDBJ databases">
        <title>Genomic Encyclopedia of Type Strains, Phase IV (KMG-IV): sequencing the most valuable type-strain genomes for metagenomic binning, comparative biology and taxonomic classification.</title>
        <authorList>
            <person name="Goeker M."/>
        </authorList>
    </citation>
    <scope>NUCLEOTIDE SEQUENCE [LARGE SCALE GENOMIC DNA]</scope>
    <source>
        <strain evidence="3 4">DSM 16998</strain>
    </source>
</reference>
<dbReference type="OrthoDB" id="5297256at2"/>
<evidence type="ECO:0000256" key="1">
    <source>
        <dbReference type="ARBA" id="ARBA00022729"/>
    </source>
</evidence>
<organism evidence="3 4">
    <name type="scientific">Roseateles toxinivorans</name>
    <dbReference type="NCBI Taxonomy" id="270368"/>
    <lineage>
        <taxon>Bacteria</taxon>
        <taxon>Pseudomonadati</taxon>
        <taxon>Pseudomonadota</taxon>
        <taxon>Betaproteobacteria</taxon>
        <taxon>Burkholderiales</taxon>
        <taxon>Sphaerotilaceae</taxon>
        <taxon>Roseateles</taxon>
    </lineage>
</organism>
<sequence length="168" mass="18993">MHRRSALILSLALSLGLGACAHLGRDPQLSPALSTGDDVVARYGPPARIWTNADGGRTLEYSQQPWGTSCYMVRLGPDGRMISIEDTLLYASRFSIEPGMTPEQVSRLLGRERSRVFFSLSREDVWDWNVMPDQSGYKLRFNVHFKNGTVFRLSQSTVFPDKFFPFED</sequence>
<dbReference type="Gene3D" id="3.30.1450.10">
    <property type="match status" value="1"/>
</dbReference>